<evidence type="ECO:0000256" key="1">
    <source>
        <dbReference type="SAM" id="MobiDB-lite"/>
    </source>
</evidence>
<evidence type="ECO:0000313" key="3">
    <source>
        <dbReference type="Proteomes" id="UP000194318"/>
    </source>
</evidence>
<accession>A0A1Y2NVG6</accession>
<feature type="compositionally biased region" description="Basic and acidic residues" evidence="1">
    <location>
        <begin position="8"/>
        <end position="24"/>
    </location>
</feature>
<protein>
    <submittedName>
        <fullName evidence="2">Uncharacterized protein</fullName>
    </submittedName>
</protein>
<feature type="compositionally biased region" description="Polar residues" evidence="1">
    <location>
        <begin position="86"/>
        <end position="100"/>
    </location>
</feature>
<feature type="compositionally biased region" description="Low complexity" evidence="1">
    <location>
        <begin position="50"/>
        <end position="69"/>
    </location>
</feature>
<dbReference type="EMBL" id="MIFZ01000239">
    <property type="protein sequence ID" value="OSY51330.1"/>
    <property type="molecule type" value="Genomic_DNA"/>
</dbReference>
<name>A0A1Y2NVG6_STRFR</name>
<dbReference type="Proteomes" id="UP000194318">
    <property type="component" value="Unassembled WGS sequence"/>
</dbReference>
<feature type="region of interest" description="Disordered" evidence="1">
    <location>
        <begin position="1"/>
        <end position="69"/>
    </location>
</feature>
<feature type="region of interest" description="Disordered" evidence="1">
    <location>
        <begin position="86"/>
        <end position="106"/>
    </location>
</feature>
<evidence type="ECO:0000313" key="2">
    <source>
        <dbReference type="EMBL" id="OSY51330.1"/>
    </source>
</evidence>
<organism evidence="2 3">
    <name type="scientific">Streptomyces fradiae ATCC 10745 = DSM 40063</name>
    <dbReference type="NCBI Taxonomy" id="1319510"/>
    <lineage>
        <taxon>Bacteria</taxon>
        <taxon>Bacillati</taxon>
        <taxon>Actinomycetota</taxon>
        <taxon>Actinomycetes</taxon>
        <taxon>Kitasatosporales</taxon>
        <taxon>Streptomycetaceae</taxon>
        <taxon>Streptomyces</taxon>
    </lineage>
</organism>
<reference evidence="2 3" key="1">
    <citation type="submission" date="2016-09" db="EMBL/GenBank/DDBJ databases">
        <title>Streptomyces fradiae DSM40063, a candidate organism with high potential of specific P450 cytochromes.</title>
        <authorList>
            <person name="Grumaz C."/>
            <person name="Vainshtein Y."/>
            <person name="Kirstahler P."/>
            <person name="Sohn K."/>
        </authorList>
    </citation>
    <scope>NUCLEOTIDE SEQUENCE [LARGE SCALE GENOMIC DNA]</scope>
    <source>
        <strain evidence="2 3">DSM 40063</strain>
    </source>
</reference>
<proteinExistence type="predicted"/>
<gene>
    <name evidence="2" type="ORF">BG846_03053</name>
</gene>
<comment type="caution">
    <text evidence="2">The sequence shown here is derived from an EMBL/GenBank/DDBJ whole genome shotgun (WGS) entry which is preliminary data.</text>
</comment>
<sequence length="106" mass="11679">MRRPAATLHDDAPERDPRIHHEASGRWTRTRRQESGRRAWSVRQHTTRTPGGSRQASPPAAPGSAADTSSSLYRSIACFGAERSTFPSRASSVSTASTIDWASMWK</sequence>
<dbReference type="AlphaFoldDB" id="A0A1Y2NVG6"/>